<feature type="transmembrane region" description="Helical" evidence="8">
    <location>
        <begin position="219"/>
        <end position="241"/>
    </location>
</feature>
<dbReference type="EC" id="2.4.-.-" evidence="10"/>
<name>A0ABT6FHL9_9BACT</name>
<keyword evidence="4 10" id="KW-0808">Transferase</keyword>
<feature type="transmembrane region" description="Helical" evidence="8">
    <location>
        <begin position="276"/>
        <end position="295"/>
    </location>
</feature>
<feature type="domain" description="Glycosyltransferase RgtA/B/C/D-like" evidence="9">
    <location>
        <begin position="79"/>
        <end position="232"/>
    </location>
</feature>
<feature type="transmembrane region" description="Helical" evidence="8">
    <location>
        <begin position="125"/>
        <end position="143"/>
    </location>
</feature>
<keyword evidence="6 8" id="KW-1133">Transmembrane helix</keyword>
<proteinExistence type="predicted"/>
<dbReference type="InterPro" id="IPR050297">
    <property type="entry name" value="LipidA_mod_glycosyltrf_83"/>
</dbReference>
<keyword evidence="5 8" id="KW-0812">Transmembrane</keyword>
<dbReference type="PANTHER" id="PTHR33908:SF11">
    <property type="entry name" value="MEMBRANE PROTEIN"/>
    <property type="match status" value="1"/>
</dbReference>
<evidence type="ECO:0000256" key="2">
    <source>
        <dbReference type="ARBA" id="ARBA00022475"/>
    </source>
</evidence>
<protein>
    <submittedName>
        <fullName evidence="10">Glycosyltransferase family 39 protein</fullName>
        <ecNumber evidence="10">2.4.-.-</ecNumber>
    </submittedName>
</protein>
<dbReference type="EMBL" id="JARRAG010000002">
    <property type="protein sequence ID" value="MDG3006986.1"/>
    <property type="molecule type" value="Genomic_DNA"/>
</dbReference>
<dbReference type="GO" id="GO:0016757">
    <property type="term" value="F:glycosyltransferase activity"/>
    <property type="evidence" value="ECO:0007669"/>
    <property type="project" value="UniProtKB-KW"/>
</dbReference>
<reference evidence="10 11" key="1">
    <citation type="submission" date="2023-03" db="EMBL/GenBank/DDBJ databases">
        <title>Paludisphaera mucosa sp. nov. a novel planctomycete from northern fen.</title>
        <authorList>
            <person name="Ivanova A."/>
        </authorList>
    </citation>
    <scope>NUCLEOTIDE SEQUENCE [LARGE SCALE GENOMIC DNA]</scope>
    <source>
        <strain evidence="10 11">Pla2</strain>
    </source>
</reference>
<dbReference type="Pfam" id="PF13231">
    <property type="entry name" value="PMT_2"/>
    <property type="match status" value="1"/>
</dbReference>
<feature type="transmembrane region" description="Helical" evidence="8">
    <location>
        <begin position="337"/>
        <end position="353"/>
    </location>
</feature>
<dbReference type="Proteomes" id="UP001216907">
    <property type="component" value="Unassembled WGS sequence"/>
</dbReference>
<keyword evidence="7 8" id="KW-0472">Membrane</keyword>
<sequence>MTETAATGTGTGPRWGIFALGVLCAAAGVAGSALFLPRQSLWNDEATQMSGLTLDPIALVRWLANLDEHEFGVAEDRMPPLSYWVGWAWSRVFGLTETSMRIMGVTLKALATLLVFAAGRRTWGTASGAAAALLFGLAPNVVVASVEIRAYPLFMLTSAGLFYCTTRLLDEPAERQPRWLAGMTACAIAGIFTHFFGLVAAGGAFLAALVIAPRRGGRLAPILAACAVVALATGGVAPFVMASVNMTDSKPEFGTLRNVARFIYRLVFHASMRPSLAATLAAAAGFALAGLACLAPAGRGRDARNGLLIAGVSGILVVVAASRYASFNTLATHYSSWIQPVLALLLGSGLAAARPWARRASLVGVAAMLGAVLYGDYTLATRGDAFAHTGFALVDGAVRRFGPEHTVVVYDEVGNPWDVYAPLRARYGGRPPQFVLTGEEGGRIRLVDYPKKLMETDLASIPGEYLIVVRWLNRSSDEVVEQLNGGYREIGDGAASRFLKSSPDWTLVEEGVALAYVAEEIDVFRRKSTAPAPAASGADR</sequence>
<dbReference type="PANTHER" id="PTHR33908">
    <property type="entry name" value="MANNOSYLTRANSFERASE YKCB-RELATED"/>
    <property type="match status" value="1"/>
</dbReference>
<gene>
    <name evidence="10" type="ORF">PZE19_24730</name>
</gene>
<comment type="caution">
    <text evidence="10">The sequence shown here is derived from an EMBL/GenBank/DDBJ whole genome shotgun (WGS) entry which is preliminary data.</text>
</comment>
<evidence type="ECO:0000256" key="1">
    <source>
        <dbReference type="ARBA" id="ARBA00004651"/>
    </source>
</evidence>
<organism evidence="10 11">
    <name type="scientific">Paludisphaera mucosa</name>
    <dbReference type="NCBI Taxonomy" id="3030827"/>
    <lineage>
        <taxon>Bacteria</taxon>
        <taxon>Pseudomonadati</taxon>
        <taxon>Planctomycetota</taxon>
        <taxon>Planctomycetia</taxon>
        <taxon>Isosphaerales</taxon>
        <taxon>Isosphaeraceae</taxon>
        <taxon>Paludisphaera</taxon>
    </lineage>
</organism>
<dbReference type="RefSeq" id="WP_277863276.1">
    <property type="nucleotide sequence ID" value="NZ_JARRAG010000002.1"/>
</dbReference>
<evidence type="ECO:0000313" key="11">
    <source>
        <dbReference type="Proteomes" id="UP001216907"/>
    </source>
</evidence>
<evidence type="ECO:0000256" key="5">
    <source>
        <dbReference type="ARBA" id="ARBA00022692"/>
    </source>
</evidence>
<feature type="transmembrane region" description="Helical" evidence="8">
    <location>
        <begin position="360"/>
        <end position="377"/>
    </location>
</feature>
<keyword evidence="2" id="KW-1003">Cell membrane</keyword>
<keyword evidence="11" id="KW-1185">Reference proteome</keyword>
<feature type="transmembrane region" description="Helical" evidence="8">
    <location>
        <begin position="181"/>
        <end position="212"/>
    </location>
</feature>
<evidence type="ECO:0000256" key="3">
    <source>
        <dbReference type="ARBA" id="ARBA00022676"/>
    </source>
</evidence>
<keyword evidence="3 10" id="KW-0328">Glycosyltransferase</keyword>
<dbReference type="InterPro" id="IPR038731">
    <property type="entry name" value="RgtA/B/C-like"/>
</dbReference>
<evidence type="ECO:0000313" key="10">
    <source>
        <dbReference type="EMBL" id="MDG3006986.1"/>
    </source>
</evidence>
<evidence type="ECO:0000256" key="7">
    <source>
        <dbReference type="ARBA" id="ARBA00023136"/>
    </source>
</evidence>
<feature type="transmembrane region" description="Helical" evidence="8">
    <location>
        <begin position="307"/>
        <end position="325"/>
    </location>
</feature>
<feature type="transmembrane region" description="Helical" evidence="8">
    <location>
        <begin position="15"/>
        <end position="36"/>
    </location>
</feature>
<evidence type="ECO:0000259" key="9">
    <source>
        <dbReference type="Pfam" id="PF13231"/>
    </source>
</evidence>
<evidence type="ECO:0000256" key="8">
    <source>
        <dbReference type="SAM" id="Phobius"/>
    </source>
</evidence>
<accession>A0ABT6FHL9</accession>
<evidence type="ECO:0000256" key="4">
    <source>
        <dbReference type="ARBA" id="ARBA00022679"/>
    </source>
</evidence>
<evidence type="ECO:0000256" key="6">
    <source>
        <dbReference type="ARBA" id="ARBA00022989"/>
    </source>
</evidence>
<comment type="subcellular location">
    <subcellularLocation>
        <location evidence="1">Cell membrane</location>
        <topology evidence="1">Multi-pass membrane protein</topology>
    </subcellularLocation>
</comment>